<dbReference type="Pfam" id="PF13546">
    <property type="entry name" value="DDE_5"/>
    <property type="match status" value="1"/>
</dbReference>
<feature type="domain" description="Transposase IS701-like DDE" evidence="1">
    <location>
        <begin position="44"/>
        <end position="307"/>
    </location>
</feature>
<reference evidence="2" key="2">
    <citation type="submission" date="2004-08" db="EMBL/GenBank/DDBJ databases">
        <authorList>
            <person name="Putnam N."/>
            <person name="Detter J.C."/>
            <person name="Richardson P.M."/>
            <person name="Rokhsar D."/>
        </authorList>
    </citation>
    <scope>NUCLEOTIDE SEQUENCE</scope>
</reference>
<proteinExistence type="predicted"/>
<evidence type="ECO:0000259" key="1">
    <source>
        <dbReference type="Pfam" id="PF13546"/>
    </source>
</evidence>
<dbReference type="AlphaFoldDB" id="Q64AZ2"/>
<accession>Q64AZ2</accession>
<organism evidence="2">
    <name type="scientific">Uncultured archaeon GZfos26G2</name>
    <dbReference type="NCBI Taxonomy" id="3386331"/>
    <lineage>
        <taxon>Archaea</taxon>
        <taxon>Methanobacteriati</taxon>
        <taxon>Methanobacteriota</taxon>
        <taxon>Stenosarchaea group</taxon>
        <taxon>Methanomicrobia</taxon>
        <taxon>Candidatus Methanophagales</taxon>
        <taxon>Candidatus Methanophagaceae</taxon>
        <taxon>Candidatus Methanophaga</taxon>
    </lineage>
</organism>
<dbReference type="InterPro" id="IPR038721">
    <property type="entry name" value="IS701-like_DDE_dom"/>
</dbReference>
<name>Q64AZ2_UNCAG</name>
<dbReference type="InterPro" id="IPR012337">
    <property type="entry name" value="RNaseH-like_sf"/>
</dbReference>
<protein>
    <recommendedName>
        <fullName evidence="1">Transposase IS701-like DDE domain-containing protein</fullName>
    </recommendedName>
</protein>
<gene>
    <name evidence="2" type="ORF">GZ28B8_31</name>
</gene>
<dbReference type="EMBL" id="AY714849">
    <property type="protein sequence ID" value="AAU83435.1"/>
    <property type="molecule type" value="Genomic_DNA"/>
</dbReference>
<dbReference type="SUPFAM" id="SSF53098">
    <property type="entry name" value="Ribonuclease H-like"/>
    <property type="match status" value="1"/>
</dbReference>
<dbReference type="PANTHER" id="PTHR33627">
    <property type="entry name" value="TRANSPOSASE"/>
    <property type="match status" value="1"/>
</dbReference>
<dbReference type="NCBIfam" id="NF033540">
    <property type="entry name" value="transpos_IS701"/>
    <property type="match status" value="1"/>
</dbReference>
<dbReference type="PANTHER" id="PTHR33627:SF1">
    <property type="entry name" value="TRANSPOSASE"/>
    <property type="match status" value="1"/>
</dbReference>
<dbReference type="InterPro" id="IPR039365">
    <property type="entry name" value="IS701-like"/>
</dbReference>
<reference evidence="2" key="1">
    <citation type="journal article" date="2004" name="Science">
        <title>Reverse methanogenesis: testing the hypothesis with environmental genomics.</title>
        <authorList>
            <person name="Hallam S.J."/>
            <person name="Putnam N."/>
            <person name="Preston C.M."/>
            <person name="Detter J.C."/>
            <person name="Rokhsar D."/>
            <person name="Richardson P.M."/>
            <person name="DeLong E.F."/>
        </authorList>
    </citation>
    <scope>NUCLEOTIDE SEQUENCE</scope>
</reference>
<sequence length="483" mass="55173">MSNEYQQSVFEPERWGLSTGSTQNLAQRFFGLWRRFQVRFKSKTRDTSEYAYCYMGGQLRMEEKRNFANIGCNTGVSEQNMQHFMSNSPWSAQGVIQQVQEEIAATPGLGPGGVLILDESANKKAGDKSAGSGRQYNGRLGKVDMSQVGTFLAYANGSVWTWVEGELYLPEHWFAPEMAELRKKLGIPDEREFETKIELGWKMIQRTHTNGLRFEAICCDDFYGQSSDFRAEMNGANYDYMADVPQNTQVYLKRPVVGVPEAQPGRGGRKPSRSRVLSADKSLKVSDVARLEDTNWRRVLVRDTERGELNDEFAARRVWTIHDNEPVQEWLVMRHEGGGKCTYSMSNASPNTPFKRLAWLKCQRYFVERANQDAKSELGWDELEAQKYLAWMHHLALTILALWFVTQTKIEWAEQYARDPALLQQFEVDVLPALSTSNVRALLRAVMPLPQLTLAEATAQVAKHLVNRTRSRKSRMKGRPRSS</sequence>
<evidence type="ECO:0000313" key="2">
    <source>
        <dbReference type="EMBL" id="AAU83435.1"/>
    </source>
</evidence>